<dbReference type="InterPro" id="IPR056632">
    <property type="entry name" value="DUF7730"/>
</dbReference>
<dbReference type="EMBL" id="ML977584">
    <property type="protein sequence ID" value="KAF2001225.1"/>
    <property type="molecule type" value="Genomic_DNA"/>
</dbReference>
<gene>
    <name evidence="2" type="ORF">P154DRAFT_575292</name>
</gene>
<protein>
    <recommendedName>
        <fullName evidence="1">DUF7730 domain-containing protein</fullName>
    </recommendedName>
</protein>
<feature type="domain" description="DUF7730" evidence="1">
    <location>
        <begin position="52"/>
        <end position="117"/>
    </location>
</feature>
<reference evidence="2" key="1">
    <citation type="journal article" date="2020" name="Stud. Mycol.">
        <title>101 Dothideomycetes genomes: a test case for predicting lifestyles and emergence of pathogens.</title>
        <authorList>
            <person name="Haridas S."/>
            <person name="Albert R."/>
            <person name="Binder M."/>
            <person name="Bloem J."/>
            <person name="Labutti K."/>
            <person name="Salamov A."/>
            <person name="Andreopoulos B."/>
            <person name="Baker S."/>
            <person name="Barry K."/>
            <person name="Bills G."/>
            <person name="Bluhm B."/>
            <person name="Cannon C."/>
            <person name="Castanera R."/>
            <person name="Culley D."/>
            <person name="Daum C."/>
            <person name="Ezra D."/>
            <person name="Gonzalez J."/>
            <person name="Henrissat B."/>
            <person name="Kuo A."/>
            <person name="Liang C."/>
            <person name="Lipzen A."/>
            <person name="Lutzoni F."/>
            <person name="Magnuson J."/>
            <person name="Mondo S."/>
            <person name="Nolan M."/>
            <person name="Ohm R."/>
            <person name="Pangilinan J."/>
            <person name="Park H.-J."/>
            <person name="Ramirez L."/>
            <person name="Alfaro M."/>
            <person name="Sun H."/>
            <person name="Tritt A."/>
            <person name="Yoshinaga Y."/>
            <person name="Zwiers L.-H."/>
            <person name="Turgeon B."/>
            <person name="Goodwin S."/>
            <person name="Spatafora J."/>
            <person name="Crous P."/>
            <person name="Grigoriev I."/>
        </authorList>
    </citation>
    <scope>NUCLEOTIDE SEQUENCE</scope>
    <source>
        <strain evidence="2">CBS 123094</strain>
    </source>
</reference>
<dbReference type="AlphaFoldDB" id="A0A6A5WQ65"/>
<sequence length="213" mass="24468">MGQSQLRSQSILPQRISEHNSQHSPLLLLPAELHNQIYNYLIPRGKVRRTTTMGNWVPREGKTLLDLVLLCQQVYVEATPIIYSKAVFELSTLQHISHWLMARSPVQLVAIKLLTIQPDHLRDFDTQEAGTKERHPGLAKLFLLERDVRHKCGGWIEDLRDGMRELRVEAVVAMYQWDCDCSSFLDVLGLEILEDGITYRSIGNKARNGKWTI</sequence>
<dbReference type="Proteomes" id="UP000799779">
    <property type="component" value="Unassembled WGS sequence"/>
</dbReference>
<dbReference type="PANTHER" id="PTHR38790:SF4">
    <property type="entry name" value="2EXR DOMAIN-CONTAINING PROTEIN"/>
    <property type="match status" value="1"/>
</dbReference>
<keyword evidence="3" id="KW-1185">Reference proteome</keyword>
<evidence type="ECO:0000259" key="1">
    <source>
        <dbReference type="Pfam" id="PF24864"/>
    </source>
</evidence>
<evidence type="ECO:0000313" key="2">
    <source>
        <dbReference type="EMBL" id="KAF2001225.1"/>
    </source>
</evidence>
<accession>A0A6A5WQ65</accession>
<dbReference type="Pfam" id="PF24864">
    <property type="entry name" value="DUF7730"/>
    <property type="match status" value="1"/>
</dbReference>
<organism evidence="2 3">
    <name type="scientific">Amniculicola lignicola CBS 123094</name>
    <dbReference type="NCBI Taxonomy" id="1392246"/>
    <lineage>
        <taxon>Eukaryota</taxon>
        <taxon>Fungi</taxon>
        <taxon>Dikarya</taxon>
        <taxon>Ascomycota</taxon>
        <taxon>Pezizomycotina</taxon>
        <taxon>Dothideomycetes</taxon>
        <taxon>Pleosporomycetidae</taxon>
        <taxon>Pleosporales</taxon>
        <taxon>Amniculicolaceae</taxon>
        <taxon>Amniculicola</taxon>
    </lineage>
</organism>
<evidence type="ECO:0000313" key="3">
    <source>
        <dbReference type="Proteomes" id="UP000799779"/>
    </source>
</evidence>
<proteinExistence type="predicted"/>
<name>A0A6A5WQ65_9PLEO</name>
<dbReference type="PANTHER" id="PTHR38790">
    <property type="entry name" value="2EXR DOMAIN-CONTAINING PROTEIN-RELATED"/>
    <property type="match status" value="1"/>
</dbReference>
<dbReference type="OrthoDB" id="5413827at2759"/>